<gene>
    <name evidence="13" type="ORF">M408DRAFT_329091</name>
</gene>
<evidence type="ECO:0000313" key="13">
    <source>
        <dbReference type="EMBL" id="KIM29076.1"/>
    </source>
</evidence>
<dbReference type="CDD" id="cd10014">
    <property type="entry name" value="TFIIA_gamma_C"/>
    <property type="match status" value="1"/>
</dbReference>
<feature type="domain" description="Transcription initiation factor IIA gamma subunit N-terminal" evidence="11">
    <location>
        <begin position="5"/>
        <end position="50"/>
    </location>
</feature>
<dbReference type="SUPFAM" id="SSF50784">
    <property type="entry name" value="Transcription factor IIA (TFIIA), beta-barrel domain"/>
    <property type="match status" value="1"/>
</dbReference>
<dbReference type="STRING" id="933852.A0A0C3BCC0"/>
<dbReference type="InterPro" id="IPR003194">
    <property type="entry name" value="TFIIA_gsu"/>
</dbReference>
<dbReference type="InterPro" id="IPR009088">
    <property type="entry name" value="TFIIA_b-brl"/>
</dbReference>
<evidence type="ECO:0000256" key="9">
    <source>
        <dbReference type="ARBA" id="ARBA00032215"/>
    </source>
</evidence>
<protein>
    <recommendedName>
        <fullName evidence="3">Transcription initiation factor IIA subunit 2</fullName>
    </recommendedName>
    <alternativeName>
        <fullName evidence="9">General transcription factor IIA subunit 2</fullName>
    </alternativeName>
    <alternativeName>
        <fullName evidence="8">Transcription initiation factor IIA small chain</fullName>
    </alternativeName>
</protein>
<evidence type="ECO:0000259" key="11">
    <source>
        <dbReference type="Pfam" id="PF02268"/>
    </source>
</evidence>
<comment type="function">
    <text evidence="7">TFIIA is a component of the transcription machinery of RNA polymerase II and plays an important role in transcriptional activation. TFIIA in a complex with TBP mediates transcriptional activity.</text>
</comment>
<dbReference type="HOGENOM" id="CLU_112964_3_1_1"/>
<dbReference type="PANTHER" id="PTHR10966">
    <property type="entry name" value="TRANSCRIPTION INITIATION FACTOR IIA SUBUNIT 2"/>
    <property type="match status" value="1"/>
</dbReference>
<evidence type="ECO:0000256" key="4">
    <source>
        <dbReference type="ARBA" id="ARBA00023015"/>
    </source>
</evidence>
<dbReference type="EMBL" id="KN824290">
    <property type="protein sequence ID" value="KIM29076.1"/>
    <property type="molecule type" value="Genomic_DNA"/>
</dbReference>
<evidence type="ECO:0000256" key="1">
    <source>
        <dbReference type="ARBA" id="ARBA00004123"/>
    </source>
</evidence>
<dbReference type="SUPFAM" id="SSF47396">
    <property type="entry name" value="Transcription factor IIA (TFIIA), alpha-helical domain"/>
    <property type="match status" value="1"/>
</dbReference>
<evidence type="ECO:0000256" key="8">
    <source>
        <dbReference type="ARBA" id="ARBA00029848"/>
    </source>
</evidence>
<evidence type="ECO:0000256" key="5">
    <source>
        <dbReference type="ARBA" id="ARBA00023163"/>
    </source>
</evidence>
<dbReference type="AlphaFoldDB" id="A0A0C3BCC0"/>
<keyword evidence="5" id="KW-0804">Transcription</keyword>
<accession>A0A0C3BCC0</accession>
<dbReference type="CDD" id="cd10145">
    <property type="entry name" value="TFIIA_gamma_N"/>
    <property type="match status" value="1"/>
</dbReference>
<feature type="compositionally biased region" description="Basic and acidic residues" evidence="10">
    <location>
        <begin position="121"/>
        <end position="131"/>
    </location>
</feature>
<dbReference type="Gene3D" id="2.30.18.10">
    <property type="entry name" value="Transcription factor IIA (TFIIA), beta-barrel domain"/>
    <property type="match status" value="1"/>
</dbReference>
<feature type="region of interest" description="Disordered" evidence="10">
    <location>
        <begin position="104"/>
        <end position="131"/>
    </location>
</feature>
<evidence type="ECO:0000256" key="2">
    <source>
        <dbReference type="ARBA" id="ARBA00007675"/>
    </source>
</evidence>
<keyword evidence="14" id="KW-1185">Reference proteome</keyword>
<dbReference type="InterPro" id="IPR009083">
    <property type="entry name" value="TFIIA_a-hlx"/>
</dbReference>
<evidence type="ECO:0000256" key="6">
    <source>
        <dbReference type="ARBA" id="ARBA00023242"/>
    </source>
</evidence>
<reference evidence="14" key="2">
    <citation type="submission" date="2015-01" db="EMBL/GenBank/DDBJ databases">
        <title>Evolutionary Origins and Diversification of the Mycorrhizal Mutualists.</title>
        <authorList>
            <consortium name="DOE Joint Genome Institute"/>
            <consortium name="Mycorrhizal Genomics Consortium"/>
            <person name="Kohler A."/>
            <person name="Kuo A."/>
            <person name="Nagy L.G."/>
            <person name="Floudas D."/>
            <person name="Copeland A."/>
            <person name="Barry K.W."/>
            <person name="Cichocki N."/>
            <person name="Veneault-Fourrey C."/>
            <person name="LaButti K."/>
            <person name="Lindquist E.A."/>
            <person name="Lipzen A."/>
            <person name="Lundell T."/>
            <person name="Morin E."/>
            <person name="Murat C."/>
            <person name="Riley R."/>
            <person name="Ohm R."/>
            <person name="Sun H."/>
            <person name="Tunlid A."/>
            <person name="Henrissat B."/>
            <person name="Grigoriev I.V."/>
            <person name="Hibbett D.S."/>
            <person name="Martin F."/>
        </authorList>
    </citation>
    <scope>NUCLEOTIDE SEQUENCE [LARGE SCALE GENOMIC DNA]</scope>
    <source>
        <strain evidence="14">MAFF 305830</strain>
    </source>
</reference>
<name>A0A0C3BCC0_SERVB</name>
<evidence type="ECO:0000313" key="14">
    <source>
        <dbReference type="Proteomes" id="UP000054097"/>
    </source>
</evidence>
<keyword evidence="4" id="KW-0805">Transcription regulation</keyword>
<proteinExistence type="inferred from homology"/>
<dbReference type="Pfam" id="PF02751">
    <property type="entry name" value="TFIIA_gamma_C"/>
    <property type="match status" value="1"/>
</dbReference>
<evidence type="ECO:0000259" key="12">
    <source>
        <dbReference type="Pfam" id="PF02751"/>
    </source>
</evidence>
<evidence type="ECO:0000256" key="7">
    <source>
        <dbReference type="ARBA" id="ARBA00024733"/>
    </source>
</evidence>
<keyword evidence="6" id="KW-0539">Nucleus</keyword>
<feature type="domain" description="Transcription initiation factor IIA gamma subunit C-terminal" evidence="12">
    <location>
        <begin position="61"/>
        <end position="102"/>
    </location>
</feature>
<dbReference type="OrthoDB" id="586585at2759"/>
<dbReference type="Gene3D" id="1.10.287.190">
    <property type="entry name" value="Transcription factor IIA gamma subunit, alpha-helical domain"/>
    <property type="match status" value="1"/>
</dbReference>
<evidence type="ECO:0000256" key="3">
    <source>
        <dbReference type="ARBA" id="ARBA00019928"/>
    </source>
</evidence>
<dbReference type="InterPro" id="IPR015872">
    <property type="entry name" value="TFIIA_gsu_N"/>
</dbReference>
<dbReference type="FunFam" id="1.10.287.190:FF:000001">
    <property type="entry name" value="Transcription initiation factor IIA subunit 2"/>
    <property type="match status" value="1"/>
</dbReference>
<dbReference type="InterPro" id="IPR015871">
    <property type="entry name" value="TFIIA_gsu_C"/>
</dbReference>
<comment type="similarity">
    <text evidence="2">Belongs to the TFIIA subunit 2 family.</text>
</comment>
<dbReference type="GO" id="GO:0005672">
    <property type="term" value="C:transcription factor TFIIA complex"/>
    <property type="evidence" value="ECO:0007669"/>
    <property type="project" value="InterPro"/>
</dbReference>
<comment type="subcellular location">
    <subcellularLocation>
        <location evidence="1">Nucleus</location>
    </subcellularLocation>
</comment>
<dbReference type="Proteomes" id="UP000054097">
    <property type="component" value="Unassembled WGS sequence"/>
</dbReference>
<reference evidence="13 14" key="1">
    <citation type="submission" date="2014-04" db="EMBL/GenBank/DDBJ databases">
        <authorList>
            <consortium name="DOE Joint Genome Institute"/>
            <person name="Kuo A."/>
            <person name="Zuccaro A."/>
            <person name="Kohler A."/>
            <person name="Nagy L.G."/>
            <person name="Floudas D."/>
            <person name="Copeland A."/>
            <person name="Barry K.W."/>
            <person name="Cichocki N."/>
            <person name="Veneault-Fourrey C."/>
            <person name="LaButti K."/>
            <person name="Lindquist E.A."/>
            <person name="Lipzen A."/>
            <person name="Lundell T."/>
            <person name="Morin E."/>
            <person name="Murat C."/>
            <person name="Sun H."/>
            <person name="Tunlid A."/>
            <person name="Henrissat B."/>
            <person name="Grigoriev I.V."/>
            <person name="Hibbett D.S."/>
            <person name="Martin F."/>
            <person name="Nordberg H.P."/>
            <person name="Cantor M.N."/>
            <person name="Hua S.X."/>
        </authorList>
    </citation>
    <scope>NUCLEOTIDE SEQUENCE [LARGE SCALE GENOMIC DNA]</scope>
    <source>
        <strain evidence="13 14">MAFF 305830</strain>
    </source>
</reference>
<dbReference type="GO" id="GO:0006367">
    <property type="term" value="P:transcription initiation at RNA polymerase II promoter"/>
    <property type="evidence" value="ECO:0007669"/>
    <property type="project" value="InterPro"/>
</dbReference>
<organism evidence="13 14">
    <name type="scientific">Serendipita vermifera MAFF 305830</name>
    <dbReference type="NCBI Taxonomy" id="933852"/>
    <lineage>
        <taxon>Eukaryota</taxon>
        <taxon>Fungi</taxon>
        <taxon>Dikarya</taxon>
        <taxon>Basidiomycota</taxon>
        <taxon>Agaricomycotina</taxon>
        <taxon>Agaricomycetes</taxon>
        <taxon>Sebacinales</taxon>
        <taxon>Serendipitaceae</taxon>
        <taxon>Serendipita</taxon>
    </lineage>
</organism>
<dbReference type="Pfam" id="PF02268">
    <property type="entry name" value="TFIIA_gamma_N"/>
    <property type="match status" value="1"/>
</dbReference>
<sequence>MSYPYELYRGSSVGIGLADTLDSLISSNEITPQLAVRIMERYDKVVCEVLSKQVKAKASFKGHLHTYRNCDDVWTFYARNCVLKMEGNETVSVPKLKIISCRHPDAADPAKGQTKATGTPAKDKGEKEKDA</sequence>
<evidence type="ECO:0000256" key="10">
    <source>
        <dbReference type="SAM" id="MobiDB-lite"/>
    </source>
</evidence>